<keyword evidence="2 6" id="KW-0812">Transmembrane</keyword>
<feature type="compositionally biased region" description="Basic residues" evidence="5">
    <location>
        <begin position="50"/>
        <end position="59"/>
    </location>
</feature>
<dbReference type="InterPro" id="IPR027469">
    <property type="entry name" value="Cation_efflux_TMD_sf"/>
</dbReference>
<keyword evidence="4 6" id="KW-0472">Membrane</keyword>
<comment type="caution">
    <text evidence="7">The sequence shown here is derived from an EMBL/GenBank/DDBJ whole genome shotgun (WGS) entry which is preliminary data.</text>
</comment>
<evidence type="ECO:0000256" key="4">
    <source>
        <dbReference type="ARBA" id="ARBA00023136"/>
    </source>
</evidence>
<evidence type="ECO:0000313" key="7">
    <source>
        <dbReference type="EMBL" id="GAA2621806.1"/>
    </source>
</evidence>
<reference evidence="7 8" key="1">
    <citation type="journal article" date="2019" name="Int. J. Syst. Evol. Microbiol.">
        <title>The Global Catalogue of Microorganisms (GCM) 10K type strain sequencing project: providing services to taxonomists for standard genome sequencing and annotation.</title>
        <authorList>
            <consortium name="The Broad Institute Genomics Platform"/>
            <consortium name="The Broad Institute Genome Sequencing Center for Infectious Disease"/>
            <person name="Wu L."/>
            <person name="Ma J."/>
        </authorList>
    </citation>
    <scope>NUCLEOTIDE SEQUENCE [LARGE SCALE GENOMIC DNA]</scope>
    <source>
        <strain evidence="7 8">JCM 6833</strain>
    </source>
</reference>
<evidence type="ECO:0000256" key="3">
    <source>
        <dbReference type="ARBA" id="ARBA00022989"/>
    </source>
</evidence>
<comment type="subcellular location">
    <subcellularLocation>
        <location evidence="1">Membrane</location>
        <topology evidence="1">Multi-pass membrane protein</topology>
    </subcellularLocation>
</comment>
<feature type="transmembrane region" description="Helical" evidence="6">
    <location>
        <begin position="15"/>
        <end position="42"/>
    </location>
</feature>
<evidence type="ECO:0000256" key="5">
    <source>
        <dbReference type="SAM" id="MobiDB-lite"/>
    </source>
</evidence>
<name>A0ABN3QBC1_9ACTN</name>
<evidence type="ECO:0000256" key="6">
    <source>
        <dbReference type="SAM" id="Phobius"/>
    </source>
</evidence>
<feature type="region of interest" description="Disordered" evidence="5">
    <location>
        <begin position="50"/>
        <end position="70"/>
    </location>
</feature>
<evidence type="ECO:0000313" key="8">
    <source>
        <dbReference type="Proteomes" id="UP001501509"/>
    </source>
</evidence>
<dbReference type="EMBL" id="BAAATD010000010">
    <property type="protein sequence ID" value="GAA2621806.1"/>
    <property type="molecule type" value="Genomic_DNA"/>
</dbReference>
<sequence length="70" mass="7473">MDSAMESSPEGMRTLWISVAGLGATAVIQAVVVALSGSVALFGDTLHRSATRQWHRPSRPPRGTPMIQNL</sequence>
<protein>
    <submittedName>
        <fullName evidence="7">Uncharacterized protein</fullName>
    </submittedName>
</protein>
<keyword evidence="8" id="KW-1185">Reference proteome</keyword>
<proteinExistence type="predicted"/>
<gene>
    <name evidence="7" type="ORF">GCM10010411_67270</name>
</gene>
<keyword evidence="3 6" id="KW-1133">Transmembrane helix</keyword>
<accession>A0ABN3QBC1</accession>
<organism evidence="7 8">
    <name type="scientific">Actinomadura fulvescens</name>
    <dbReference type="NCBI Taxonomy" id="46160"/>
    <lineage>
        <taxon>Bacteria</taxon>
        <taxon>Bacillati</taxon>
        <taxon>Actinomycetota</taxon>
        <taxon>Actinomycetes</taxon>
        <taxon>Streptosporangiales</taxon>
        <taxon>Thermomonosporaceae</taxon>
        <taxon>Actinomadura</taxon>
    </lineage>
</organism>
<evidence type="ECO:0000256" key="1">
    <source>
        <dbReference type="ARBA" id="ARBA00004141"/>
    </source>
</evidence>
<evidence type="ECO:0000256" key="2">
    <source>
        <dbReference type="ARBA" id="ARBA00022692"/>
    </source>
</evidence>
<dbReference type="SUPFAM" id="SSF161111">
    <property type="entry name" value="Cation efflux protein transmembrane domain-like"/>
    <property type="match status" value="1"/>
</dbReference>
<dbReference type="Proteomes" id="UP001501509">
    <property type="component" value="Unassembled WGS sequence"/>
</dbReference>